<evidence type="ECO:0000313" key="2">
    <source>
        <dbReference type="Proteomes" id="UP000799755"/>
    </source>
</evidence>
<gene>
    <name evidence="1" type="ORF">BDR25DRAFT_362857</name>
</gene>
<proteinExistence type="predicted"/>
<evidence type="ECO:0000313" key="1">
    <source>
        <dbReference type="EMBL" id="KAF2463307.1"/>
    </source>
</evidence>
<accession>A0ACB6Q8V1</accession>
<keyword evidence="2" id="KW-1185">Reference proteome</keyword>
<name>A0ACB6Q8V1_9PLEO</name>
<organism evidence="1 2">
    <name type="scientific">Lindgomyces ingoldianus</name>
    <dbReference type="NCBI Taxonomy" id="673940"/>
    <lineage>
        <taxon>Eukaryota</taxon>
        <taxon>Fungi</taxon>
        <taxon>Dikarya</taxon>
        <taxon>Ascomycota</taxon>
        <taxon>Pezizomycotina</taxon>
        <taxon>Dothideomycetes</taxon>
        <taxon>Pleosporomycetidae</taxon>
        <taxon>Pleosporales</taxon>
        <taxon>Lindgomycetaceae</taxon>
        <taxon>Lindgomyces</taxon>
    </lineage>
</organism>
<comment type="caution">
    <text evidence="1">The sequence shown here is derived from an EMBL/GenBank/DDBJ whole genome shotgun (WGS) entry which is preliminary data.</text>
</comment>
<dbReference type="Proteomes" id="UP000799755">
    <property type="component" value="Unassembled WGS sequence"/>
</dbReference>
<protein>
    <submittedName>
        <fullName evidence="1">Uncharacterized protein</fullName>
    </submittedName>
</protein>
<reference evidence="1" key="1">
    <citation type="journal article" date="2020" name="Stud. Mycol.">
        <title>101 Dothideomycetes genomes: a test case for predicting lifestyles and emergence of pathogens.</title>
        <authorList>
            <person name="Haridas S."/>
            <person name="Albert R."/>
            <person name="Binder M."/>
            <person name="Bloem J."/>
            <person name="Labutti K."/>
            <person name="Salamov A."/>
            <person name="Andreopoulos B."/>
            <person name="Baker S."/>
            <person name="Barry K."/>
            <person name="Bills G."/>
            <person name="Bluhm B."/>
            <person name="Cannon C."/>
            <person name="Castanera R."/>
            <person name="Culley D."/>
            <person name="Daum C."/>
            <person name="Ezra D."/>
            <person name="Gonzalez J."/>
            <person name="Henrissat B."/>
            <person name="Kuo A."/>
            <person name="Liang C."/>
            <person name="Lipzen A."/>
            <person name="Lutzoni F."/>
            <person name="Magnuson J."/>
            <person name="Mondo S."/>
            <person name="Nolan M."/>
            <person name="Ohm R."/>
            <person name="Pangilinan J."/>
            <person name="Park H.-J."/>
            <person name="Ramirez L."/>
            <person name="Alfaro M."/>
            <person name="Sun H."/>
            <person name="Tritt A."/>
            <person name="Yoshinaga Y."/>
            <person name="Zwiers L.-H."/>
            <person name="Turgeon B."/>
            <person name="Goodwin S."/>
            <person name="Spatafora J."/>
            <person name="Crous P."/>
            <person name="Grigoriev I."/>
        </authorList>
    </citation>
    <scope>NUCLEOTIDE SEQUENCE</scope>
    <source>
        <strain evidence="1">ATCC 200398</strain>
    </source>
</reference>
<dbReference type="EMBL" id="MU003551">
    <property type="protein sequence ID" value="KAF2463307.1"/>
    <property type="molecule type" value="Genomic_DNA"/>
</dbReference>
<sequence length="128" mass="14718">MLLMHFPMNQYLERTSYFCIAHPLEPRVELIDLLFKRLLEVLSHIKFSVVPCFSISGIALRPINPPLLASIRCSLSPAHPFLRLASPLPYPISGHRSKSHSFYFRLIILFTSAGFLVEINLDGFRFLF</sequence>